<keyword evidence="4 7" id="KW-0812">Transmembrane</keyword>
<evidence type="ECO:0000313" key="10">
    <source>
        <dbReference type="Proteomes" id="UP000256977"/>
    </source>
</evidence>
<dbReference type="RefSeq" id="WP_116063056.1">
    <property type="nucleotide sequence ID" value="NZ_QRDZ01000021.1"/>
</dbReference>
<feature type="domain" description="ABC transmembrane type-1" evidence="8">
    <location>
        <begin position="68"/>
        <end position="260"/>
    </location>
</feature>
<dbReference type="CDD" id="cd06261">
    <property type="entry name" value="TM_PBP2"/>
    <property type="match status" value="1"/>
</dbReference>
<dbReference type="Proteomes" id="UP000256977">
    <property type="component" value="Unassembled WGS sequence"/>
</dbReference>
<dbReference type="PANTHER" id="PTHR32243:SF24">
    <property type="entry name" value="DIACETYLCHITOBIOSE UPTAKE SYSTEM PERMEASE PROTEIN NGCG"/>
    <property type="match status" value="1"/>
</dbReference>
<dbReference type="SUPFAM" id="SSF161098">
    <property type="entry name" value="MetI-like"/>
    <property type="match status" value="1"/>
</dbReference>
<dbReference type="GO" id="GO:0005886">
    <property type="term" value="C:plasma membrane"/>
    <property type="evidence" value="ECO:0007669"/>
    <property type="project" value="UniProtKB-SubCell"/>
</dbReference>
<dbReference type="InterPro" id="IPR035906">
    <property type="entry name" value="MetI-like_sf"/>
</dbReference>
<name>A0A3D9ITQ5_9BACL</name>
<feature type="transmembrane region" description="Helical" evidence="7">
    <location>
        <begin position="64"/>
        <end position="92"/>
    </location>
</feature>
<keyword evidence="6 7" id="KW-0472">Membrane</keyword>
<accession>A0A3D9ITQ5</accession>
<feature type="transmembrane region" description="Helical" evidence="7">
    <location>
        <begin position="181"/>
        <end position="203"/>
    </location>
</feature>
<evidence type="ECO:0000259" key="8">
    <source>
        <dbReference type="PROSITE" id="PS50928"/>
    </source>
</evidence>
<gene>
    <name evidence="9" type="ORF">DFP98_12115</name>
</gene>
<dbReference type="AlphaFoldDB" id="A0A3D9ITQ5"/>
<protein>
    <submittedName>
        <fullName evidence="9">Carbohydrate ABC transporter membrane protein 2 (CUT1 family)</fullName>
    </submittedName>
</protein>
<evidence type="ECO:0000256" key="6">
    <source>
        <dbReference type="ARBA" id="ARBA00023136"/>
    </source>
</evidence>
<feature type="transmembrane region" description="Helical" evidence="7">
    <location>
        <begin position="12"/>
        <end position="33"/>
    </location>
</feature>
<keyword evidence="3" id="KW-1003">Cell membrane</keyword>
<keyword evidence="10" id="KW-1185">Reference proteome</keyword>
<comment type="similarity">
    <text evidence="7">Belongs to the binding-protein-dependent transport system permease family.</text>
</comment>
<keyword evidence="5 7" id="KW-1133">Transmembrane helix</keyword>
<comment type="caution">
    <text evidence="9">The sequence shown here is derived from an EMBL/GenBank/DDBJ whole genome shotgun (WGS) entry which is preliminary data.</text>
</comment>
<keyword evidence="2 7" id="KW-0813">Transport</keyword>
<dbReference type="InterPro" id="IPR000515">
    <property type="entry name" value="MetI-like"/>
</dbReference>
<evidence type="ECO:0000256" key="5">
    <source>
        <dbReference type="ARBA" id="ARBA00022989"/>
    </source>
</evidence>
<organism evidence="9 10">
    <name type="scientific">Cohnella phaseoli</name>
    <dbReference type="NCBI Taxonomy" id="456490"/>
    <lineage>
        <taxon>Bacteria</taxon>
        <taxon>Bacillati</taxon>
        <taxon>Bacillota</taxon>
        <taxon>Bacilli</taxon>
        <taxon>Bacillales</taxon>
        <taxon>Paenibacillaceae</taxon>
        <taxon>Cohnella</taxon>
    </lineage>
</organism>
<dbReference type="PANTHER" id="PTHR32243">
    <property type="entry name" value="MALTOSE TRANSPORT SYSTEM PERMEASE-RELATED"/>
    <property type="match status" value="1"/>
</dbReference>
<evidence type="ECO:0000313" key="9">
    <source>
        <dbReference type="EMBL" id="RED65124.1"/>
    </source>
</evidence>
<reference evidence="9 10" key="1">
    <citation type="submission" date="2018-07" db="EMBL/GenBank/DDBJ databases">
        <title>Genomic Encyclopedia of Type Strains, Phase III (KMG-III): the genomes of soil and plant-associated and newly described type strains.</title>
        <authorList>
            <person name="Whitman W."/>
        </authorList>
    </citation>
    <scope>NUCLEOTIDE SEQUENCE [LARGE SCALE GENOMIC DNA]</scope>
    <source>
        <strain evidence="9 10">CECT 7287</strain>
    </source>
</reference>
<dbReference type="GO" id="GO:0055085">
    <property type="term" value="P:transmembrane transport"/>
    <property type="evidence" value="ECO:0007669"/>
    <property type="project" value="InterPro"/>
</dbReference>
<evidence type="ECO:0000256" key="1">
    <source>
        <dbReference type="ARBA" id="ARBA00004651"/>
    </source>
</evidence>
<dbReference type="EMBL" id="QRDZ01000021">
    <property type="protein sequence ID" value="RED65124.1"/>
    <property type="molecule type" value="Genomic_DNA"/>
</dbReference>
<dbReference type="InterPro" id="IPR050901">
    <property type="entry name" value="BP-dep_ABC_trans_perm"/>
</dbReference>
<dbReference type="PROSITE" id="PS50928">
    <property type="entry name" value="ABC_TM1"/>
    <property type="match status" value="1"/>
</dbReference>
<proteinExistence type="inferred from homology"/>
<evidence type="ECO:0000256" key="2">
    <source>
        <dbReference type="ARBA" id="ARBA00022448"/>
    </source>
</evidence>
<dbReference type="Gene3D" id="1.10.3720.10">
    <property type="entry name" value="MetI-like"/>
    <property type="match status" value="1"/>
</dbReference>
<sequence>MNVKLSKGIPHLFLFAYVFIVLYPLFFLLNTSFKKNLQIDSDPWGLPEPFTLNNYTYSLSNSKIGIYFSNSLFISIVSTLATLGLSICIAYAITRMKYPFLSKYVYAILLLSLLIPSPSLLIPLYRMVNWLGIYNTPLGLIIPYTTFGIPLTVFVISAFLKSVPKELEEAGVMEGLSVYGLLGRIILPLTLPTLVTVFILNYLGNWNEYVLANLFLSNDNLRTLPVAVVSFFNKYNTNYGALCSSVMISITPIILIYSVLQKKIIEGVMAGSVKG</sequence>
<feature type="transmembrane region" description="Helical" evidence="7">
    <location>
        <begin position="239"/>
        <end position="260"/>
    </location>
</feature>
<feature type="transmembrane region" description="Helical" evidence="7">
    <location>
        <begin position="104"/>
        <end position="125"/>
    </location>
</feature>
<dbReference type="Pfam" id="PF00528">
    <property type="entry name" value="BPD_transp_1"/>
    <property type="match status" value="1"/>
</dbReference>
<evidence type="ECO:0000256" key="7">
    <source>
        <dbReference type="RuleBase" id="RU363032"/>
    </source>
</evidence>
<feature type="transmembrane region" description="Helical" evidence="7">
    <location>
        <begin position="137"/>
        <end position="160"/>
    </location>
</feature>
<evidence type="ECO:0000256" key="3">
    <source>
        <dbReference type="ARBA" id="ARBA00022475"/>
    </source>
</evidence>
<dbReference type="OrthoDB" id="187395at2"/>
<evidence type="ECO:0000256" key="4">
    <source>
        <dbReference type="ARBA" id="ARBA00022692"/>
    </source>
</evidence>
<comment type="subcellular location">
    <subcellularLocation>
        <location evidence="1 7">Cell membrane</location>
        <topology evidence="1 7">Multi-pass membrane protein</topology>
    </subcellularLocation>
</comment>